<dbReference type="AlphaFoldDB" id="A0A437S749"/>
<accession>A0A437S749</accession>
<protein>
    <submittedName>
        <fullName evidence="1">Uncharacterized protein</fullName>
    </submittedName>
</protein>
<dbReference type="EMBL" id="RLIH01000005">
    <property type="protein sequence ID" value="RVU54870.1"/>
    <property type="molecule type" value="Genomic_DNA"/>
</dbReference>
<sequence>MNEKNDLKIDNLKGQIAEFLIEFFTDTELLTDYFSKDSNFELLISFFKEYNKKIKFLKDRNYSKFF</sequence>
<proteinExistence type="predicted"/>
<dbReference type="Proteomes" id="UP000288812">
    <property type="component" value="Unassembled WGS sequence"/>
</dbReference>
<keyword evidence="2" id="KW-1185">Reference proteome</keyword>
<organism evidence="1 2">
    <name type="scientific">Anaerosphaera multitolerans</name>
    <dbReference type="NCBI Taxonomy" id="2487351"/>
    <lineage>
        <taxon>Bacteria</taxon>
        <taxon>Bacillati</taxon>
        <taxon>Bacillota</taxon>
        <taxon>Tissierellia</taxon>
        <taxon>Tissierellales</taxon>
        <taxon>Peptoniphilaceae</taxon>
        <taxon>Anaerosphaera</taxon>
    </lineage>
</organism>
<name>A0A437S749_9FIRM</name>
<gene>
    <name evidence="1" type="ORF">EF514_04600</name>
</gene>
<evidence type="ECO:0000313" key="2">
    <source>
        <dbReference type="Proteomes" id="UP000288812"/>
    </source>
</evidence>
<reference evidence="1 2" key="1">
    <citation type="submission" date="2018-11" db="EMBL/GenBank/DDBJ databases">
        <title>Genome sequencing and assembly of Anaerosphaera sp. nov., GS7-6-2.</title>
        <authorList>
            <person name="Rettenmaier R."/>
            <person name="Liebl W."/>
            <person name="Zverlov V."/>
        </authorList>
    </citation>
    <scope>NUCLEOTIDE SEQUENCE [LARGE SCALE GENOMIC DNA]</scope>
    <source>
        <strain evidence="1 2">GS7-6-2</strain>
    </source>
</reference>
<comment type="caution">
    <text evidence="1">The sequence shown here is derived from an EMBL/GenBank/DDBJ whole genome shotgun (WGS) entry which is preliminary data.</text>
</comment>
<dbReference type="RefSeq" id="WP_127724253.1">
    <property type="nucleotide sequence ID" value="NZ_RLIH01000005.1"/>
</dbReference>
<evidence type="ECO:0000313" key="1">
    <source>
        <dbReference type="EMBL" id="RVU54870.1"/>
    </source>
</evidence>